<dbReference type="InterPro" id="IPR020845">
    <property type="entry name" value="AMP-binding_CS"/>
</dbReference>
<gene>
    <name evidence="2" type="ORF">EDB92DRAFT_1854477</name>
</gene>
<dbReference type="InterPro" id="IPR042099">
    <property type="entry name" value="ANL_N_sf"/>
</dbReference>
<dbReference type="Pfam" id="PF00501">
    <property type="entry name" value="AMP-binding"/>
    <property type="match status" value="1"/>
</dbReference>
<name>A0AAD4LJZ5_9AGAM</name>
<evidence type="ECO:0000313" key="3">
    <source>
        <dbReference type="Proteomes" id="UP001201163"/>
    </source>
</evidence>
<keyword evidence="2" id="KW-0436">Ligase</keyword>
<dbReference type="GO" id="GO:0006629">
    <property type="term" value="P:lipid metabolic process"/>
    <property type="evidence" value="ECO:0007669"/>
    <property type="project" value="InterPro"/>
</dbReference>
<dbReference type="Gene3D" id="3.30.300.30">
    <property type="match status" value="1"/>
</dbReference>
<protein>
    <submittedName>
        <fullName evidence="2">Acetoacetate-CoA ligase</fullName>
    </submittedName>
</protein>
<dbReference type="InterPro" id="IPR000873">
    <property type="entry name" value="AMP-dep_synth/lig_dom"/>
</dbReference>
<keyword evidence="3" id="KW-1185">Reference proteome</keyword>
<dbReference type="InterPro" id="IPR045851">
    <property type="entry name" value="AMP-bd_C_sf"/>
</dbReference>
<sequence length="686" mass="75917">MSQDLFAGSRLLSKPVTPEDTNVEVLRRFINRKHGLNLKDYSELHEYSVTNYTFWLDLWQFLGILSSVPPAKVLGEGYIKEVPQWFPGARLNYAENMLWRADDGIAITETNETGHVASYSYRELRELVRKIATALRLHGLQPGDRVAAIIANRTTSIAIALATASLGGIFTSTATDMGVKGVLDRYRQVLPKFIFSETESIYAGKTFNLIPKVSEVVQDLSSKGLGHAILLPGIKSGQEVSQEVVNSIPLSKTLSAFLASDDGRPLTFEQLPFDHPLYILYSSGTTGPPKCIVHSGGGVLIQTKKELIAHLDIGIHDTYFQFTTTAWMMWPYMLAGLACGARMIVYEGSPFYPDVKTYLKFIDEQNVNVFGTSPRFISEVQGRGVHPRRDIGNFEALRRITTTGAVLSIPQYGWMKTAFNDRAVICAGSGGTDICGAFVSSVPVLPVYAGEMQGKTLGVAVGIFDEEGKDISETGVAGELVCTRPHPSVPIRFWGDDARGTKFLNAYYDTYPGIWRHGDFMAMNPRTKGYMILGRSDGVLNPSGVRFGSGEIYSVLERPVFSARIDDTICVGQRRPQDKDERVLLFVKMRAGHKLDPAFEQSIRAAIRSALSRRHVPAYIFEVEELPYTVNGKKIEIAVKKIVSGMRVVASATVANPESLESYYKYQDIEKFAQAAKKGNDRDAKL</sequence>
<comment type="caution">
    <text evidence="2">The sequence shown here is derived from an EMBL/GenBank/DDBJ whole genome shotgun (WGS) entry which is preliminary data.</text>
</comment>
<dbReference type="PANTHER" id="PTHR42921:SF4">
    <property type="entry name" value="ACETOACETYL-COA SYNTHASE (AFU_ORTHOLOGUE AFUA_8G04770)"/>
    <property type="match status" value="1"/>
</dbReference>
<evidence type="ECO:0000259" key="1">
    <source>
        <dbReference type="Pfam" id="PF00501"/>
    </source>
</evidence>
<feature type="domain" description="AMP-dependent synthetase/ligase" evidence="1">
    <location>
        <begin position="115"/>
        <end position="485"/>
    </location>
</feature>
<dbReference type="GO" id="GO:0030729">
    <property type="term" value="F:acetoacetate-CoA ligase activity"/>
    <property type="evidence" value="ECO:0007669"/>
    <property type="project" value="InterPro"/>
</dbReference>
<dbReference type="AlphaFoldDB" id="A0AAD4LJZ5"/>
<dbReference type="InterPro" id="IPR005914">
    <property type="entry name" value="Acac_CoA_synth"/>
</dbReference>
<dbReference type="Gene3D" id="3.40.50.12780">
    <property type="entry name" value="N-terminal domain of ligase-like"/>
    <property type="match status" value="1"/>
</dbReference>
<dbReference type="NCBIfam" id="NF002937">
    <property type="entry name" value="PRK03584.1"/>
    <property type="match status" value="1"/>
</dbReference>
<dbReference type="SUPFAM" id="SSF56801">
    <property type="entry name" value="Acetyl-CoA synthetase-like"/>
    <property type="match status" value="1"/>
</dbReference>
<proteinExistence type="predicted"/>
<dbReference type="NCBIfam" id="TIGR01217">
    <property type="entry name" value="ac_ac_CoA_syn"/>
    <property type="match status" value="1"/>
</dbReference>
<evidence type="ECO:0000313" key="2">
    <source>
        <dbReference type="EMBL" id="KAH8993495.1"/>
    </source>
</evidence>
<dbReference type="PROSITE" id="PS00455">
    <property type="entry name" value="AMP_BINDING"/>
    <property type="match status" value="1"/>
</dbReference>
<organism evidence="2 3">
    <name type="scientific">Lactarius akahatsu</name>
    <dbReference type="NCBI Taxonomy" id="416441"/>
    <lineage>
        <taxon>Eukaryota</taxon>
        <taxon>Fungi</taxon>
        <taxon>Dikarya</taxon>
        <taxon>Basidiomycota</taxon>
        <taxon>Agaricomycotina</taxon>
        <taxon>Agaricomycetes</taxon>
        <taxon>Russulales</taxon>
        <taxon>Russulaceae</taxon>
        <taxon>Lactarius</taxon>
    </lineage>
</organism>
<dbReference type="EMBL" id="JAKELL010000018">
    <property type="protein sequence ID" value="KAH8993495.1"/>
    <property type="molecule type" value="Genomic_DNA"/>
</dbReference>
<accession>A0AAD4LJZ5</accession>
<dbReference type="Proteomes" id="UP001201163">
    <property type="component" value="Unassembled WGS sequence"/>
</dbReference>
<reference evidence="2" key="1">
    <citation type="submission" date="2022-01" db="EMBL/GenBank/DDBJ databases">
        <title>Comparative genomics reveals a dynamic genome evolution in the ectomycorrhizal milk-cap (Lactarius) mushrooms.</title>
        <authorList>
            <consortium name="DOE Joint Genome Institute"/>
            <person name="Lebreton A."/>
            <person name="Tang N."/>
            <person name="Kuo A."/>
            <person name="LaButti K."/>
            <person name="Drula E."/>
            <person name="Barry K."/>
            <person name="Clum A."/>
            <person name="Lipzen A."/>
            <person name="Mousain D."/>
            <person name="Ng V."/>
            <person name="Wang R."/>
            <person name="Wang X."/>
            <person name="Dai Y."/>
            <person name="Henrissat B."/>
            <person name="Grigoriev I.V."/>
            <person name="Guerin-Laguette A."/>
            <person name="Yu F."/>
            <person name="Martin F.M."/>
        </authorList>
    </citation>
    <scope>NUCLEOTIDE SEQUENCE</scope>
    <source>
        <strain evidence="2">QP</strain>
    </source>
</reference>
<dbReference type="PANTHER" id="PTHR42921">
    <property type="entry name" value="ACETOACETYL-COA SYNTHETASE"/>
    <property type="match status" value="1"/>
</dbReference>